<comment type="caution">
    <text evidence="7">The sequence shown here is derived from an EMBL/GenBank/DDBJ whole genome shotgun (WGS) entry which is preliminary data.</text>
</comment>
<dbReference type="FunFam" id="1.10.1450.10:FF:000023">
    <property type="entry name" value="Tetraspanin"/>
    <property type="match status" value="1"/>
</dbReference>
<name>A0A1D2MSW1_ORCCI</name>
<dbReference type="Pfam" id="PF00335">
    <property type="entry name" value="Tetraspanin"/>
    <property type="match status" value="1"/>
</dbReference>
<dbReference type="SUPFAM" id="SSF48652">
    <property type="entry name" value="Tetraspanin"/>
    <property type="match status" value="1"/>
</dbReference>
<proteinExistence type="predicted"/>
<dbReference type="OrthoDB" id="2014092at2759"/>
<dbReference type="GO" id="GO:0005886">
    <property type="term" value="C:plasma membrane"/>
    <property type="evidence" value="ECO:0007669"/>
    <property type="project" value="TreeGrafter"/>
</dbReference>
<feature type="transmembrane region" description="Helical" evidence="6">
    <location>
        <begin position="106"/>
        <end position="127"/>
    </location>
</feature>
<evidence type="ECO:0000256" key="3">
    <source>
        <dbReference type="ARBA" id="ARBA00022989"/>
    </source>
</evidence>
<dbReference type="PANTHER" id="PTHR19282">
    <property type="entry name" value="TETRASPANIN"/>
    <property type="match status" value="1"/>
</dbReference>
<feature type="transmembrane region" description="Helical" evidence="6">
    <location>
        <begin position="316"/>
        <end position="340"/>
    </location>
</feature>
<dbReference type="AlphaFoldDB" id="A0A1D2MSW1"/>
<feature type="non-terminal residue" evidence="7">
    <location>
        <position position="1"/>
    </location>
</feature>
<comment type="subcellular location">
    <subcellularLocation>
        <location evidence="1">Membrane</location>
        <topology evidence="1">Multi-pass membrane protein</topology>
    </subcellularLocation>
</comment>
<feature type="region of interest" description="Disordered" evidence="5">
    <location>
        <begin position="1"/>
        <end position="26"/>
    </location>
</feature>
<dbReference type="InterPro" id="IPR018499">
    <property type="entry name" value="Tetraspanin/Peripherin"/>
</dbReference>
<evidence type="ECO:0000313" key="7">
    <source>
        <dbReference type="EMBL" id="ODM95795.1"/>
    </source>
</evidence>
<protein>
    <submittedName>
        <fullName evidence="7">Tetraspanin-5</fullName>
    </submittedName>
</protein>
<dbReference type="PANTHER" id="PTHR19282:SF431">
    <property type="entry name" value="TETRASPANIN 26A, ISOFORM B-RELATED"/>
    <property type="match status" value="1"/>
</dbReference>
<dbReference type="STRING" id="48709.A0A1D2MSW1"/>
<reference evidence="7 8" key="1">
    <citation type="journal article" date="2016" name="Genome Biol. Evol.">
        <title>Gene Family Evolution Reflects Adaptation to Soil Environmental Stressors in the Genome of the Collembolan Orchesella cincta.</title>
        <authorList>
            <person name="Faddeeva-Vakhrusheva A."/>
            <person name="Derks M.F."/>
            <person name="Anvar S.Y."/>
            <person name="Agamennone V."/>
            <person name="Suring W."/>
            <person name="Smit S."/>
            <person name="van Straalen N.M."/>
            <person name="Roelofs D."/>
        </authorList>
    </citation>
    <scope>NUCLEOTIDE SEQUENCE [LARGE SCALE GENOMIC DNA]</scope>
    <source>
        <tissue evidence="7">Mixed pool</tissue>
    </source>
</reference>
<keyword evidence="2 6" id="KW-0812">Transmembrane</keyword>
<organism evidence="7 8">
    <name type="scientific">Orchesella cincta</name>
    <name type="common">Springtail</name>
    <name type="synonym">Podura cincta</name>
    <dbReference type="NCBI Taxonomy" id="48709"/>
    <lineage>
        <taxon>Eukaryota</taxon>
        <taxon>Metazoa</taxon>
        <taxon>Ecdysozoa</taxon>
        <taxon>Arthropoda</taxon>
        <taxon>Hexapoda</taxon>
        <taxon>Collembola</taxon>
        <taxon>Entomobryomorpha</taxon>
        <taxon>Entomobryoidea</taxon>
        <taxon>Orchesellidae</taxon>
        <taxon>Orchesellinae</taxon>
        <taxon>Orchesella</taxon>
    </lineage>
</organism>
<dbReference type="OMA" id="IYFYRAE"/>
<keyword evidence="4 6" id="KW-0472">Membrane</keyword>
<evidence type="ECO:0000313" key="8">
    <source>
        <dbReference type="Proteomes" id="UP000094527"/>
    </source>
</evidence>
<keyword evidence="8" id="KW-1185">Reference proteome</keyword>
<feature type="transmembrane region" description="Helical" evidence="6">
    <location>
        <begin position="134"/>
        <end position="158"/>
    </location>
</feature>
<dbReference type="Gene3D" id="1.10.1450.10">
    <property type="entry name" value="Tetraspanin"/>
    <property type="match status" value="1"/>
</dbReference>
<accession>A0A1D2MSW1</accession>
<evidence type="ECO:0000256" key="2">
    <source>
        <dbReference type="ARBA" id="ARBA00022692"/>
    </source>
</evidence>
<sequence length="352" mass="39290">ITDSNGTPEFPPLLRGGSSGGGSGGGATEVIRATRGRMPGPPRKKYRYRRDESEVSCCLKYFIFGFNVIFWLLGICILGVGVWAWLEKETLYNLSRLTRVALDPAFLLVVVGALTFIIGLMGCLGALRENTCFLAVYAIFLAAILLVEIAAGILGFIFKDWIKMEATSGFQSFIVSYREDPDQQNLIDWIQERWLQCCGIEGPRDWDKNVYFNCNSTAREACGVPFSCCKQQSDRLWMRNTQCGYDVRKPEYPQDGGLIVYDKGCLRSGEEWVEANLIPVAAVGVAVAILQNYDISRVIYENGCLSSAEEWLERNLIMVSAAVVATAFLQILGICFAQNLRADVFAQRSKWR</sequence>
<evidence type="ECO:0000256" key="1">
    <source>
        <dbReference type="ARBA" id="ARBA00004141"/>
    </source>
</evidence>
<evidence type="ECO:0000256" key="5">
    <source>
        <dbReference type="SAM" id="MobiDB-lite"/>
    </source>
</evidence>
<dbReference type="Proteomes" id="UP000094527">
    <property type="component" value="Unassembled WGS sequence"/>
</dbReference>
<dbReference type="PRINTS" id="PR00259">
    <property type="entry name" value="TMFOUR"/>
</dbReference>
<dbReference type="EMBL" id="LJIJ01000619">
    <property type="protein sequence ID" value="ODM95795.1"/>
    <property type="molecule type" value="Genomic_DNA"/>
</dbReference>
<keyword evidence="3 6" id="KW-1133">Transmembrane helix</keyword>
<feature type="non-terminal residue" evidence="7">
    <location>
        <position position="352"/>
    </location>
</feature>
<dbReference type="InterPro" id="IPR008952">
    <property type="entry name" value="Tetraspanin_EC2_sf"/>
</dbReference>
<evidence type="ECO:0000256" key="4">
    <source>
        <dbReference type="ARBA" id="ARBA00023136"/>
    </source>
</evidence>
<gene>
    <name evidence="7" type="ORF">Ocin01_10885</name>
</gene>
<evidence type="ECO:0000256" key="6">
    <source>
        <dbReference type="SAM" id="Phobius"/>
    </source>
</evidence>
<feature type="transmembrane region" description="Helical" evidence="6">
    <location>
        <begin position="59"/>
        <end position="86"/>
    </location>
</feature>
<feature type="compositionally biased region" description="Gly residues" evidence="5">
    <location>
        <begin position="17"/>
        <end position="26"/>
    </location>
</feature>